<evidence type="ECO:0000313" key="2">
    <source>
        <dbReference type="Proteomes" id="UP000288805"/>
    </source>
</evidence>
<comment type="caution">
    <text evidence="1">The sequence shown here is derived from an EMBL/GenBank/DDBJ whole genome shotgun (WGS) entry which is preliminary data.</text>
</comment>
<accession>A0A438CPL8</accession>
<sequence length="169" mass="18705">MELLNFMLASPVLLTQSPLPDGIPVVQLVLGLLEDSQISDLLKEAGVITSKVKSKVQKFPKERSLVLSLAETKRFGGSSRFFQGRLRTTLFLLKNHVWGRGTFMVLTYLPRSRVAEKPQIQKLTGFSNGLRSGFSLHGPVHHANLSGLVSSPLIPPPLILKMNFLNFTL</sequence>
<proteinExistence type="predicted"/>
<evidence type="ECO:0000313" key="1">
    <source>
        <dbReference type="EMBL" id="RVW25128.1"/>
    </source>
</evidence>
<name>A0A438CPL8_VITVI</name>
<dbReference type="EMBL" id="QGNW01002130">
    <property type="protein sequence ID" value="RVW25128.1"/>
    <property type="molecule type" value="Genomic_DNA"/>
</dbReference>
<reference evidence="1 2" key="1">
    <citation type="journal article" date="2018" name="PLoS Genet.">
        <title>Population sequencing reveals clonal diversity and ancestral inbreeding in the grapevine cultivar Chardonnay.</title>
        <authorList>
            <person name="Roach M.J."/>
            <person name="Johnson D.L."/>
            <person name="Bohlmann J."/>
            <person name="van Vuuren H.J."/>
            <person name="Jones S.J."/>
            <person name="Pretorius I.S."/>
            <person name="Schmidt S.A."/>
            <person name="Borneman A.R."/>
        </authorList>
    </citation>
    <scope>NUCLEOTIDE SEQUENCE [LARGE SCALE GENOMIC DNA]</scope>
    <source>
        <strain evidence="2">cv. Chardonnay</strain>
        <tissue evidence="1">Leaf</tissue>
    </source>
</reference>
<organism evidence="1 2">
    <name type="scientific">Vitis vinifera</name>
    <name type="common">Grape</name>
    <dbReference type="NCBI Taxonomy" id="29760"/>
    <lineage>
        <taxon>Eukaryota</taxon>
        <taxon>Viridiplantae</taxon>
        <taxon>Streptophyta</taxon>
        <taxon>Embryophyta</taxon>
        <taxon>Tracheophyta</taxon>
        <taxon>Spermatophyta</taxon>
        <taxon>Magnoliopsida</taxon>
        <taxon>eudicotyledons</taxon>
        <taxon>Gunneridae</taxon>
        <taxon>Pentapetalae</taxon>
        <taxon>rosids</taxon>
        <taxon>Vitales</taxon>
        <taxon>Vitaceae</taxon>
        <taxon>Viteae</taxon>
        <taxon>Vitis</taxon>
    </lineage>
</organism>
<dbReference type="Proteomes" id="UP000288805">
    <property type="component" value="Unassembled WGS sequence"/>
</dbReference>
<protein>
    <submittedName>
        <fullName evidence="1">Uncharacterized protein</fullName>
    </submittedName>
</protein>
<dbReference type="AlphaFoldDB" id="A0A438CPL8"/>
<gene>
    <name evidence="1" type="ORF">CK203_117378</name>
</gene>